<evidence type="ECO:0000313" key="3">
    <source>
        <dbReference type="Proteomes" id="UP000247409"/>
    </source>
</evidence>
<dbReference type="OrthoDB" id="10605973at2759"/>
<evidence type="ECO:0000256" key="1">
    <source>
        <dbReference type="SAM" id="MobiDB-lite"/>
    </source>
</evidence>
<dbReference type="SUPFAM" id="SSF46689">
    <property type="entry name" value="Homeodomain-like"/>
    <property type="match status" value="1"/>
</dbReference>
<keyword evidence="3" id="KW-1185">Reference proteome</keyword>
<dbReference type="Proteomes" id="UP000247409">
    <property type="component" value="Unassembled WGS sequence"/>
</dbReference>
<comment type="caution">
    <text evidence="2">The sequence shown here is derived from an EMBL/GenBank/DDBJ whole genome shotgun (WGS) entry which is preliminary data.</text>
</comment>
<feature type="region of interest" description="Disordered" evidence="1">
    <location>
        <begin position="260"/>
        <end position="311"/>
    </location>
</feature>
<protein>
    <submittedName>
        <fullName evidence="2">Uncharacterized protein</fullName>
    </submittedName>
</protein>
<sequence length="396" mass="43459">MNNLDLLLEASIIVESEKLHVMDKFSAVGRELKSSIGGRVTGWKILQELLRSGESTILSRKERKLGPNDPQLKRYLEDYDSLIASVIQIYTQEAELLHAVKREIIDVFVAKNEFMRSGGNSAEDETKLEGTGLNNQPAPAAGERQESTCGSDERCEPNTSGGADYDDNPTKCRTTPESEEMAEPKAKSQVSVDKGHALKIRIPVVRQDGPERRAVEKEVPVKGTAIRTRNLTEPCSKGDSKDASGDVGLLLVEKYRLSGGSGADGSQSEVGAAEKATVQSEETVASRVPRRHRKRRSFESEGDAVPSKRRRINWTQDENRVFIGLVRQFQPLGETEMRRRLARHFSPRRTHEQCANHLRILRAKGVLPPGGEAGGNEGGGPSVSADAPVTRSKGSQ</sequence>
<feature type="compositionally biased region" description="Gly residues" evidence="1">
    <location>
        <begin position="371"/>
        <end position="381"/>
    </location>
</feature>
<dbReference type="InterPro" id="IPR009057">
    <property type="entry name" value="Homeodomain-like_sf"/>
</dbReference>
<evidence type="ECO:0000313" key="2">
    <source>
        <dbReference type="EMBL" id="PXF40386.1"/>
    </source>
</evidence>
<feature type="region of interest" description="Disordered" evidence="1">
    <location>
        <begin position="365"/>
        <end position="396"/>
    </location>
</feature>
<dbReference type="AlphaFoldDB" id="A0A2V3IE74"/>
<name>A0A2V3IE74_9FLOR</name>
<organism evidence="2 3">
    <name type="scientific">Gracilariopsis chorda</name>
    <dbReference type="NCBI Taxonomy" id="448386"/>
    <lineage>
        <taxon>Eukaryota</taxon>
        <taxon>Rhodophyta</taxon>
        <taxon>Florideophyceae</taxon>
        <taxon>Rhodymeniophycidae</taxon>
        <taxon>Gracilariales</taxon>
        <taxon>Gracilariaceae</taxon>
        <taxon>Gracilariopsis</taxon>
    </lineage>
</organism>
<gene>
    <name evidence="2" type="ORF">BWQ96_09904</name>
</gene>
<dbReference type="EMBL" id="NBIV01000302">
    <property type="protein sequence ID" value="PXF40386.1"/>
    <property type="molecule type" value="Genomic_DNA"/>
</dbReference>
<reference evidence="2 3" key="1">
    <citation type="journal article" date="2018" name="Mol. Biol. Evol.">
        <title>Analysis of the draft genome of the red seaweed Gracilariopsis chorda provides insights into genome size evolution in Rhodophyta.</title>
        <authorList>
            <person name="Lee J."/>
            <person name="Yang E.C."/>
            <person name="Graf L."/>
            <person name="Yang J.H."/>
            <person name="Qiu H."/>
            <person name="Zel Zion U."/>
            <person name="Chan C.X."/>
            <person name="Stephens T.G."/>
            <person name="Weber A.P.M."/>
            <person name="Boo G.H."/>
            <person name="Boo S.M."/>
            <person name="Kim K.M."/>
            <person name="Shin Y."/>
            <person name="Jung M."/>
            <person name="Lee S.J."/>
            <person name="Yim H.S."/>
            <person name="Lee J.H."/>
            <person name="Bhattacharya D."/>
            <person name="Yoon H.S."/>
        </authorList>
    </citation>
    <scope>NUCLEOTIDE SEQUENCE [LARGE SCALE GENOMIC DNA]</scope>
    <source>
        <strain evidence="2 3">SKKU-2015</strain>
        <tissue evidence="2">Whole body</tissue>
    </source>
</reference>
<accession>A0A2V3IE74</accession>
<proteinExistence type="predicted"/>
<feature type="compositionally biased region" description="Basic and acidic residues" evidence="1">
    <location>
        <begin position="143"/>
        <end position="156"/>
    </location>
</feature>
<feature type="compositionally biased region" description="Basic and acidic residues" evidence="1">
    <location>
        <begin position="168"/>
        <end position="186"/>
    </location>
</feature>
<feature type="region of interest" description="Disordered" evidence="1">
    <location>
        <begin position="119"/>
        <end position="193"/>
    </location>
</feature>